<feature type="domain" description="ABC transmembrane type-1" evidence="8">
    <location>
        <begin position="68"/>
        <end position="280"/>
    </location>
</feature>
<proteinExistence type="inferred from homology"/>
<evidence type="ECO:0000256" key="5">
    <source>
        <dbReference type="ARBA" id="ARBA00022989"/>
    </source>
</evidence>
<comment type="subcellular location">
    <subcellularLocation>
        <location evidence="1 7">Cell membrane</location>
        <topology evidence="1 7">Multi-pass membrane protein</topology>
    </subcellularLocation>
</comment>
<evidence type="ECO:0000256" key="7">
    <source>
        <dbReference type="RuleBase" id="RU363032"/>
    </source>
</evidence>
<dbReference type="OrthoDB" id="9787541at2"/>
<evidence type="ECO:0000256" key="1">
    <source>
        <dbReference type="ARBA" id="ARBA00004651"/>
    </source>
</evidence>
<keyword evidence="5 7" id="KW-1133">Transmembrane helix</keyword>
<accession>A0A5N1GN65</accession>
<dbReference type="Gene3D" id="1.10.3720.10">
    <property type="entry name" value="MetI-like"/>
    <property type="match status" value="1"/>
</dbReference>
<keyword evidence="6 7" id="KW-0472">Membrane</keyword>
<keyword evidence="4 7" id="KW-0812">Transmembrane</keyword>
<keyword evidence="3" id="KW-1003">Cell membrane</keyword>
<dbReference type="EMBL" id="VYWO01000001">
    <property type="protein sequence ID" value="KAA9301699.1"/>
    <property type="molecule type" value="Genomic_DNA"/>
</dbReference>
<evidence type="ECO:0000313" key="9">
    <source>
        <dbReference type="EMBL" id="KAA9301699.1"/>
    </source>
</evidence>
<feature type="transmembrane region" description="Helical" evidence="7">
    <location>
        <begin position="153"/>
        <end position="174"/>
    </location>
</feature>
<name>A0A5N1GN65_9LACT</name>
<comment type="caution">
    <text evidence="9">The sequence shown here is derived from an EMBL/GenBank/DDBJ whole genome shotgun (WGS) entry which is preliminary data.</text>
</comment>
<organism evidence="9 10">
    <name type="scientific">Aerococcus sanguinicola</name>
    <dbReference type="NCBI Taxonomy" id="119206"/>
    <lineage>
        <taxon>Bacteria</taxon>
        <taxon>Bacillati</taxon>
        <taxon>Bacillota</taxon>
        <taxon>Bacilli</taxon>
        <taxon>Lactobacillales</taxon>
        <taxon>Aerococcaceae</taxon>
        <taxon>Aerococcus</taxon>
    </lineage>
</organism>
<feature type="transmembrane region" description="Helical" evidence="7">
    <location>
        <begin position="12"/>
        <end position="34"/>
    </location>
</feature>
<feature type="transmembrane region" description="Helical" evidence="7">
    <location>
        <begin position="117"/>
        <end position="141"/>
    </location>
</feature>
<evidence type="ECO:0000256" key="6">
    <source>
        <dbReference type="ARBA" id="ARBA00023136"/>
    </source>
</evidence>
<evidence type="ECO:0000259" key="8">
    <source>
        <dbReference type="PROSITE" id="PS50928"/>
    </source>
</evidence>
<dbReference type="GO" id="GO:0005886">
    <property type="term" value="C:plasma membrane"/>
    <property type="evidence" value="ECO:0007669"/>
    <property type="project" value="UniProtKB-SubCell"/>
</dbReference>
<dbReference type="InterPro" id="IPR000515">
    <property type="entry name" value="MetI-like"/>
</dbReference>
<sequence>MVKKEKSTWKKLQGYVYLIPAILILVLFMFWPFIQTIVRSGFLTDGMGRSTEFIFLDNYLELFQSASFWNSIIVTLKFVLIVVATGVIIGFTTALLCQKTFPDLKFFSTSYAMPMAIASAGMAMIFQVMLNPSIGIINQAFKMTVNWLTDPTLALIAVGVLTGWLNSGMNFLYFSSGLASIDDSLYESASIDGANSFQQFTNITLPSLKPTMFFVLVTNIINAFQGFGQINILTKGGPGEATNVIVYDIYRNAFMNYRYGFASAESVILFLIVMLLTFIMFRVRKGLDH</sequence>
<reference evidence="9 10" key="1">
    <citation type="submission" date="2019-09" db="EMBL/GenBank/DDBJ databases">
        <title>Draft genome sequence assemblies of isolates from the urinary tract.</title>
        <authorList>
            <person name="Mores C.R."/>
            <person name="Putonti C."/>
            <person name="Wolfe A.J."/>
        </authorList>
    </citation>
    <scope>NUCLEOTIDE SEQUENCE [LARGE SCALE GENOMIC DNA]</scope>
    <source>
        <strain evidence="9 10">UMB623</strain>
    </source>
</reference>
<feature type="transmembrane region" description="Helical" evidence="7">
    <location>
        <begin position="259"/>
        <end position="281"/>
    </location>
</feature>
<feature type="transmembrane region" description="Helical" evidence="7">
    <location>
        <begin position="68"/>
        <end position="96"/>
    </location>
</feature>
<dbReference type="PANTHER" id="PTHR30193:SF37">
    <property type="entry name" value="INNER MEMBRANE ABC TRANSPORTER PERMEASE PROTEIN YCJO"/>
    <property type="match status" value="1"/>
</dbReference>
<dbReference type="Pfam" id="PF00528">
    <property type="entry name" value="BPD_transp_1"/>
    <property type="match status" value="1"/>
</dbReference>
<dbReference type="AlphaFoldDB" id="A0A5N1GN65"/>
<dbReference type="SUPFAM" id="SSF161098">
    <property type="entry name" value="MetI-like"/>
    <property type="match status" value="1"/>
</dbReference>
<evidence type="ECO:0000256" key="3">
    <source>
        <dbReference type="ARBA" id="ARBA00022475"/>
    </source>
</evidence>
<dbReference type="InterPro" id="IPR035906">
    <property type="entry name" value="MetI-like_sf"/>
</dbReference>
<dbReference type="PROSITE" id="PS50928">
    <property type="entry name" value="ABC_TM1"/>
    <property type="match status" value="1"/>
</dbReference>
<gene>
    <name evidence="9" type="ORF">F6I03_00375</name>
</gene>
<evidence type="ECO:0000256" key="4">
    <source>
        <dbReference type="ARBA" id="ARBA00022692"/>
    </source>
</evidence>
<dbReference type="CDD" id="cd06261">
    <property type="entry name" value="TM_PBP2"/>
    <property type="match status" value="1"/>
</dbReference>
<dbReference type="STRING" id="119206.AWM72_00655"/>
<dbReference type="Proteomes" id="UP000327148">
    <property type="component" value="Unassembled WGS sequence"/>
</dbReference>
<keyword evidence="2 7" id="KW-0813">Transport</keyword>
<comment type="similarity">
    <text evidence="7">Belongs to the binding-protein-dependent transport system permease family.</text>
</comment>
<protein>
    <submittedName>
        <fullName evidence="9">Sugar ABC transporter permease</fullName>
    </submittedName>
</protein>
<dbReference type="InterPro" id="IPR051393">
    <property type="entry name" value="ABC_transporter_permease"/>
</dbReference>
<dbReference type="GO" id="GO:0055085">
    <property type="term" value="P:transmembrane transport"/>
    <property type="evidence" value="ECO:0007669"/>
    <property type="project" value="InterPro"/>
</dbReference>
<evidence type="ECO:0000313" key="10">
    <source>
        <dbReference type="Proteomes" id="UP000327148"/>
    </source>
</evidence>
<evidence type="ECO:0000256" key="2">
    <source>
        <dbReference type="ARBA" id="ARBA00022448"/>
    </source>
</evidence>
<dbReference type="PANTHER" id="PTHR30193">
    <property type="entry name" value="ABC TRANSPORTER PERMEASE PROTEIN"/>
    <property type="match status" value="1"/>
</dbReference>